<dbReference type="PROSITE" id="PS50005">
    <property type="entry name" value="TPR"/>
    <property type="match status" value="2"/>
</dbReference>
<dbReference type="AlphaFoldDB" id="Q16SR5"/>
<dbReference type="HOGENOM" id="CLU_010512_0_0_1"/>
<proteinExistence type="inferred from homology"/>
<dbReference type="PaxDb" id="7159-AAEL010512-PA"/>
<dbReference type="InterPro" id="IPR011990">
    <property type="entry name" value="TPR-like_helical_dom_sf"/>
</dbReference>
<dbReference type="EMBL" id="CH477668">
    <property type="protein sequence ID" value="EAT37504.1"/>
    <property type="molecule type" value="Genomic_DNA"/>
</dbReference>
<accession>Q16SR5</accession>
<feature type="repeat" description="TPR" evidence="3">
    <location>
        <begin position="981"/>
        <end position="1014"/>
    </location>
</feature>
<dbReference type="PhylomeDB" id="Q16SR5"/>
<evidence type="ECO:0000256" key="2">
    <source>
        <dbReference type="ARBA" id="ARBA00038251"/>
    </source>
</evidence>
<dbReference type="SMART" id="SM00028">
    <property type="entry name" value="TPR"/>
    <property type="match status" value="7"/>
</dbReference>
<dbReference type="PANTHER" id="PTHR23083">
    <property type="entry name" value="TETRATRICOPEPTIDE REPEAT PROTEIN, TPR"/>
    <property type="match status" value="1"/>
</dbReference>
<sequence length="1061" mass="118589">MDMQRQAMQALIGSMRDVQLKQPAAPVMGGSAASSVPLPPPLELEGDMEQNFNFFEENWKTYASAVGMDAWPVEQNKQKTSILLSVVGKDALKKYFNFELNNAQQNDPDLALAAIKLKVVRDRNKFVDWFDFFSLEQSPAESIDNYLCRVKSLAKLCKFGDLEEDMIKYKLATSIKWMQLRSKLITTQNLTEAHAVDLCRAEEITERHPVTVGHASAEVNMVKKSKMRCSETMTGRNRNQVTKLETTIEQCRGEGKWSRVIELADELKSGYPQVESLANFLMGEGKLESYLEENPPIEDNVLKAKLGLTDAKRYLNSVIGESGKKAGIALDAHLLLAKLFFACGQYDESLQSFVLAELNTLSEKHLSPRSIRILAESYAIKGMCLEKKVGKAPSKFKQAEQEAEMITCFERAADLGILYLQGQQQQQQLQQQDSSSSQVEVRQVGAVLETGLQRAPIVLIKTGKLQNAIDRYRVMLNAVETKATQTLRLTLARQLAEVLLRGVSGTIYTPPSGLASGKSGSKNKSLWEPKKYAARQQFIPRNQHEETILLLLIAEALAVRDAVLSQSPEFKEARIHSLGNATAIYDLMTLATVRWNQVGLLHDSLEKALKFAFGESHVWKQYAVCLISMGRYKHAVCALKEHSKLEPMDSLSCLMAARLCYEHLDQIKEGLDFAEQALVKEIKGIRRSRAQLYVGIGLQQVAVSSTLVSEKDRYNKLAFEALEKAVQQDPHDHLSAYYLACQHAFNYNITEALLHITNALSLRAEHASSLHLFALLLTANRRPKEALAVVQDATEEFPDNLNLLHVKAHLELYLKDVETALETVQQMLAIWREVYEVQLANAGSGMEHDHEKHSDTRSVLQMQTSQMSDKDSNSIHAASLAASRIEHALSEAASSLSSFSPRPGPQKAWMIQFKIWLLLADVYLAIEQPNEAINCIQEASLINPVSHQVMYMRGLIHIYQQQWADAKQCFLNAVSANPYHTDALRALGEAHLTLGEPRLAEKTLKDAARIDPNCPKIWFLLGRVMESIGDYTASADCMATALQLEPSCPVLPFTSIALVFD</sequence>
<dbReference type="InterPro" id="IPR045819">
    <property type="entry name" value="TTC7_N"/>
</dbReference>
<dbReference type="Pfam" id="PF13432">
    <property type="entry name" value="TPR_16"/>
    <property type="match status" value="1"/>
</dbReference>
<dbReference type="Pfam" id="PF13181">
    <property type="entry name" value="TPR_8"/>
    <property type="match status" value="1"/>
</dbReference>
<keyword evidence="3" id="KW-0802">TPR repeat</keyword>
<dbReference type="PANTHER" id="PTHR23083:SF464">
    <property type="entry name" value="TETRATRICOPEPTIDE REPEAT DOMAIN 7, ISOFORM A"/>
    <property type="match status" value="1"/>
</dbReference>
<comment type="similarity">
    <text evidence="2">Belongs to the YPP1 family.</text>
</comment>
<reference evidence="5" key="1">
    <citation type="submission" date="2005-10" db="EMBL/GenBank/DDBJ databases">
        <authorList>
            <person name="Loftus B.J."/>
            <person name="Nene V.M."/>
            <person name="Hannick L.I."/>
            <person name="Bidwell S."/>
            <person name="Haas B."/>
            <person name="Amedeo P."/>
            <person name="Orvis J."/>
            <person name="Wortman J.R."/>
            <person name="White O.R."/>
            <person name="Salzberg S."/>
            <person name="Shumway M."/>
            <person name="Koo H."/>
            <person name="Zhao Y."/>
            <person name="Holmes M."/>
            <person name="Miller J."/>
            <person name="Schatz M."/>
            <person name="Pop M."/>
            <person name="Pai G."/>
            <person name="Utterback T."/>
            <person name="Rogers Y.-H."/>
            <person name="Kravitz S."/>
            <person name="Fraser C.M."/>
        </authorList>
    </citation>
    <scope>NUCLEOTIDE SEQUENCE</scope>
    <source>
        <strain evidence="5">Liverpool</strain>
    </source>
</reference>
<dbReference type="InterPro" id="IPR051722">
    <property type="entry name" value="Endocytosis_PI4K-reg_protein"/>
</dbReference>
<name>Q16SR5_AEDAE</name>
<dbReference type="GO" id="GO:0072659">
    <property type="term" value="P:protein localization to plasma membrane"/>
    <property type="evidence" value="ECO:0007669"/>
    <property type="project" value="TreeGrafter"/>
</dbReference>
<evidence type="ECO:0000256" key="3">
    <source>
        <dbReference type="PROSITE-ProRule" id="PRU00339"/>
    </source>
</evidence>
<dbReference type="SUPFAM" id="SSF48452">
    <property type="entry name" value="TPR-like"/>
    <property type="match status" value="3"/>
</dbReference>
<evidence type="ECO:0000259" key="4">
    <source>
        <dbReference type="Pfam" id="PF19440"/>
    </source>
</evidence>
<dbReference type="FunFam" id="1.25.40.10:FF:000421">
    <property type="entry name" value="Tetratricopeptide repeat domain 7B"/>
    <property type="match status" value="1"/>
</dbReference>
<protein>
    <submittedName>
        <fullName evidence="5">AAEL010512-PA</fullName>
    </submittedName>
</protein>
<dbReference type="STRING" id="7159.Q16SR5"/>
<feature type="repeat" description="TPR" evidence="3">
    <location>
        <begin position="1015"/>
        <end position="1048"/>
    </location>
</feature>
<dbReference type="Proteomes" id="UP000682892">
    <property type="component" value="Unassembled WGS sequence"/>
</dbReference>
<feature type="domain" description="Tetratricopeptide repeat protein 7 N-terminal" evidence="4">
    <location>
        <begin position="233"/>
        <end position="605"/>
    </location>
</feature>
<reference evidence="5" key="2">
    <citation type="journal article" date="2007" name="Science">
        <title>Genome sequence of Aedes aegypti, a major arbovirus vector.</title>
        <authorList>
            <person name="Nene V."/>
            <person name="Wortman J.R."/>
            <person name="Lawson D."/>
            <person name="Haas B."/>
            <person name="Kodira C."/>
            <person name="Tu Z.J."/>
            <person name="Loftus B."/>
            <person name="Xi Z."/>
            <person name="Megy K."/>
            <person name="Grabherr M."/>
            <person name="Ren Q."/>
            <person name="Zdobnov E.M."/>
            <person name="Lobo N.F."/>
            <person name="Campbell K.S."/>
            <person name="Brown S.E."/>
            <person name="Bonaldo M.F."/>
            <person name="Zhu J."/>
            <person name="Sinkins S.P."/>
            <person name="Hogenkamp D.G."/>
            <person name="Amedeo P."/>
            <person name="Arensburger P."/>
            <person name="Atkinson P.W."/>
            <person name="Bidwell S."/>
            <person name="Biedler J."/>
            <person name="Birney E."/>
            <person name="Bruggner R.V."/>
            <person name="Costas J."/>
            <person name="Coy M.R."/>
            <person name="Crabtree J."/>
            <person name="Crawford M."/>
            <person name="Debruyn B."/>
            <person name="Decaprio D."/>
            <person name="Eiglmeier K."/>
            <person name="Eisenstadt E."/>
            <person name="El-Dorry H."/>
            <person name="Gelbart W.M."/>
            <person name="Gomes S.L."/>
            <person name="Hammond M."/>
            <person name="Hannick L.I."/>
            <person name="Hogan J.R."/>
            <person name="Holmes M.H."/>
            <person name="Jaffe D."/>
            <person name="Johnston J.S."/>
            <person name="Kennedy R.C."/>
            <person name="Koo H."/>
            <person name="Kravitz S."/>
            <person name="Kriventseva E.V."/>
            <person name="Kulp D."/>
            <person name="Labutti K."/>
            <person name="Lee E."/>
            <person name="Li S."/>
            <person name="Lovin D.D."/>
            <person name="Mao C."/>
            <person name="Mauceli E."/>
            <person name="Menck C.F."/>
            <person name="Miller J.R."/>
            <person name="Montgomery P."/>
            <person name="Mori A."/>
            <person name="Nascimento A.L."/>
            <person name="Naveira H.F."/>
            <person name="Nusbaum C."/>
            <person name="O'leary S."/>
            <person name="Orvis J."/>
            <person name="Pertea M."/>
            <person name="Quesneville H."/>
            <person name="Reidenbach K.R."/>
            <person name="Rogers Y.H."/>
            <person name="Roth C.W."/>
            <person name="Schneider J.R."/>
            <person name="Schatz M."/>
            <person name="Shumway M."/>
            <person name="Stanke M."/>
            <person name="Stinson E.O."/>
            <person name="Tubio J.M."/>
            <person name="Vanzee J.P."/>
            <person name="Verjovski-Almeida S."/>
            <person name="Werner D."/>
            <person name="White O."/>
            <person name="Wyder S."/>
            <person name="Zeng Q."/>
            <person name="Zhao Q."/>
            <person name="Zhao Y."/>
            <person name="Hill C.A."/>
            <person name="Raikhel A.S."/>
            <person name="Soares M.B."/>
            <person name="Knudson D.L."/>
            <person name="Lee N.H."/>
            <person name="Galagan J."/>
            <person name="Salzberg S.L."/>
            <person name="Paulsen I.T."/>
            <person name="Dimopoulos G."/>
            <person name="Collins F.H."/>
            <person name="Birren B."/>
            <person name="Fraser-Liggett C.M."/>
            <person name="Severson D.W."/>
        </authorList>
    </citation>
    <scope>NUCLEOTIDE SEQUENCE [LARGE SCALE GENOMIC DNA]</scope>
    <source>
        <strain evidence="5">Liverpool</strain>
    </source>
</reference>
<organism evidence="5 6">
    <name type="scientific">Aedes aegypti</name>
    <name type="common">Yellowfever mosquito</name>
    <name type="synonym">Culex aegypti</name>
    <dbReference type="NCBI Taxonomy" id="7159"/>
    <lineage>
        <taxon>Eukaryota</taxon>
        <taxon>Metazoa</taxon>
        <taxon>Ecdysozoa</taxon>
        <taxon>Arthropoda</taxon>
        <taxon>Hexapoda</taxon>
        <taxon>Insecta</taxon>
        <taxon>Pterygota</taxon>
        <taxon>Neoptera</taxon>
        <taxon>Endopterygota</taxon>
        <taxon>Diptera</taxon>
        <taxon>Nematocera</taxon>
        <taxon>Culicoidea</taxon>
        <taxon>Culicidae</taxon>
        <taxon>Culicinae</taxon>
        <taxon>Aedini</taxon>
        <taxon>Aedes</taxon>
        <taxon>Stegomyia</taxon>
    </lineage>
</organism>
<gene>
    <name evidence="5" type="ORF">AaeL_AAEL010512</name>
</gene>
<dbReference type="eggNOG" id="KOG4162">
    <property type="taxonomic scope" value="Eukaryota"/>
</dbReference>
<evidence type="ECO:0000256" key="1">
    <source>
        <dbReference type="ARBA" id="ARBA00002550"/>
    </source>
</evidence>
<dbReference type="InterPro" id="IPR019734">
    <property type="entry name" value="TPR_rpt"/>
</dbReference>
<dbReference type="VEuPathDB" id="VectorBase:AAEL005311"/>
<evidence type="ECO:0000313" key="5">
    <source>
        <dbReference type="EMBL" id="EAT37504.1"/>
    </source>
</evidence>
<dbReference type="Pfam" id="PF19440">
    <property type="entry name" value="TTC7_N"/>
    <property type="match status" value="1"/>
</dbReference>
<dbReference type="GO" id="GO:0005886">
    <property type="term" value="C:plasma membrane"/>
    <property type="evidence" value="ECO:0007669"/>
    <property type="project" value="TreeGrafter"/>
</dbReference>
<dbReference type="FunFam" id="1.25.40.10:FF:001635">
    <property type="entry name" value="Lethal (2) k14710, isoform A"/>
    <property type="match status" value="1"/>
</dbReference>
<dbReference type="Gene3D" id="1.25.40.10">
    <property type="entry name" value="Tetratricopeptide repeat domain"/>
    <property type="match status" value="3"/>
</dbReference>
<evidence type="ECO:0000313" key="6">
    <source>
        <dbReference type="Proteomes" id="UP000682892"/>
    </source>
</evidence>
<dbReference type="GO" id="GO:0046854">
    <property type="term" value="P:phosphatidylinositol phosphate biosynthetic process"/>
    <property type="evidence" value="ECO:0007669"/>
    <property type="project" value="TreeGrafter"/>
</dbReference>
<comment type="function">
    <text evidence="1">Involved in endocytosis.</text>
</comment>
<dbReference type="OMA" id="CRSECNW"/>
<reference evidence="5" key="3">
    <citation type="submission" date="2012-09" db="EMBL/GenBank/DDBJ databases">
        <authorList>
            <consortium name="VectorBase"/>
        </authorList>
    </citation>
    <scope>NUCLEOTIDE SEQUENCE</scope>
    <source>
        <strain evidence="5">Liverpool</strain>
    </source>
</reference>